<dbReference type="PANTHER" id="PTHR35894:SF1">
    <property type="entry name" value="PHOSPHORIBULOKINASE _ URIDINE KINASE FAMILY"/>
    <property type="match status" value="1"/>
</dbReference>
<protein>
    <submittedName>
        <fullName evidence="2">Helix-turn-helix domain-containing protein</fullName>
    </submittedName>
</protein>
<dbReference type="GO" id="GO:0003677">
    <property type="term" value="F:DNA binding"/>
    <property type="evidence" value="ECO:0007669"/>
    <property type="project" value="InterPro"/>
</dbReference>
<accession>A0A7C6A7V5</accession>
<dbReference type="InterPro" id="IPR010982">
    <property type="entry name" value="Lambda_DNA-bd_dom_sf"/>
</dbReference>
<dbReference type="SUPFAM" id="SSF52540">
    <property type="entry name" value="P-loop containing nucleoside triphosphate hydrolases"/>
    <property type="match status" value="1"/>
</dbReference>
<dbReference type="CDD" id="cd00093">
    <property type="entry name" value="HTH_XRE"/>
    <property type="match status" value="1"/>
</dbReference>
<name>A0A7C6A7V5_UNCW3</name>
<dbReference type="Pfam" id="PF01381">
    <property type="entry name" value="HTH_3"/>
    <property type="match status" value="1"/>
</dbReference>
<dbReference type="Gene3D" id="1.10.260.40">
    <property type="entry name" value="lambda repressor-like DNA-binding domains"/>
    <property type="match status" value="1"/>
</dbReference>
<dbReference type="SMART" id="SM00530">
    <property type="entry name" value="HTH_XRE"/>
    <property type="match status" value="1"/>
</dbReference>
<dbReference type="InterPro" id="IPR049945">
    <property type="entry name" value="AAA_22"/>
</dbReference>
<dbReference type="Pfam" id="PF13401">
    <property type="entry name" value="AAA_22"/>
    <property type="match status" value="1"/>
</dbReference>
<reference evidence="2" key="1">
    <citation type="journal article" date="2020" name="mSystems">
        <title>Genome- and Community-Level Interaction Insights into Carbon Utilization and Element Cycling Functions of Hydrothermarchaeota in Hydrothermal Sediment.</title>
        <authorList>
            <person name="Zhou Z."/>
            <person name="Liu Y."/>
            <person name="Xu W."/>
            <person name="Pan J."/>
            <person name="Luo Z.H."/>
            <person name="Li M."/>
        </authorList>
    </citation>
    <scope>NUCLEOTIDE SEQUENCE [LARGE SCALE GENOMIC DNA]</scope>
    <source>
        <strain evidence="2">SpSt-876</strain>
    </source>
</reference>
<dbReference type="InterPro" id="IPR052026">
    <property type="entry name" value="ExeA_AAA_ATPase_DNA-bind"/>
</dbReference>
<dbReference type="PROSITE" id="PS50943">
    <property type="entry name" value="HTH_CROC1"/>
    <property type="match status" value="1"/>
</dbReference>
<sequence>MFKVNYPNKVFKTKAMAKIEKEVKRLLETPGAILAIIGEIGAGKTIATFEALSEYEETGHYIIWIKNPERERLRAGSIIASIIRNLGEEPRRDAESRSEQLRRLMGEKSATRRICIVLDDAHVAPPSLLRSFKRLLELGFGRRFGLCSLLLIGTPELYAKLTVVPEIFWRTKKIDMNLLTAEEAKNFTKWGASWENIKLEESAAEYIGSKFNNPLIITSVLSMLEETAARIGESKITLEMVKAILGREVRQQMMLYDISQKELAEKIGCSPSQVSKVLSGSYPGDRTAQVIENLNKLIANKTGIK</sequence>
<gene>
    <name evidence="2" type="ORF">ENW73_00585</name>
</gene>
<organism evidence="2">
    <name type="scientific">candidate division WOR-3 bacterium</name>
    <dbReference type="NCBI Taxonomy" id="2052148"/>
    <lineage>
        <taxon>Bacteria</taxon>
        <taxon>Bacteria division WOR-3</taxon>
    </lineage>
</organism>
<dbReference type="InterPro" id="IPR001387">
    <property type="entry name" value="Cro/C1-type_HTH"/>
</dbReference>
<dbReference type="SUPFAM" id="SSF47413">
    <property type="entry name" value="lambda repressor-like DNA-binding domains"/>
    <property type="match status" value="1"/>
</dbReference>
<dbReference type="PANTHER" id="PTHR35894">
    <property type="entry name" value="GENERAL SECRETION PATHWAY PROTEIN A-RELATED"/>
    <property type="match status" value="1"/>
</dbReference>
<comment type="caution">
    <text evidence="2">The sequence shown here is derived from an EMBL/GenBank/DDBJ whole genome shotgun (WGS) entry which is preliminary data.</text>
</comment>
<dbReference type="Gene3D" id="3.40.50.300">
    <property type="entry name" value="P-loop containing nucleotide triphosphate hydrolases"/>
    <property type="match status" value="1"/>
</dbReference>
<dbReference type="EMBL" id="DTLI01000016">
    <property type="protein sequence ID" value="HHS51351.1"/>
    <property type="molecule type" value="Genomic_DNA"/>
</dbReference>
<feature type="domain" description="HTH cro/C1-type" evidence="1">
    <location>
        <begin position="249"/>
        <end position="294"/>
    </location>
</feature>
<evidence type="ECO:0000313" key="2">
    <source>
        <dbReference type="EMBL" id="HHS51351.1"/>
    </source>
</evidence>
<evidence type="ECO:0000259" key="1">
    <source>
        <dbReference type="PROSITE" id="PS50943"/>
    </source>
</evidence>
<dbReference type="GO" id="GO:0016887">
    <property type="term" value="F:ATP hydrolysis activity"/>
    <property type="evidence" value="ECO:0007669"/>
    <property type="project" value="InterPro"/>
</dbReference>
<dbReference type="AlphaFoldDB" id="A0A7C6A7V5"/>
<dbReference type="InterPro" id="IPR027417">
    <property type="entry name" value="P-loop_NTPase"/>
</dbReference>
<proteinExistence type="predicted"/>